<dbReference type="HOGENOM" id="CLU_011361_2_0_1"/>
<keyword evidence="4 10" id="KW-0813">Transport</keyword>
<proteinExistence type="inferred from homology"/>
<dbReference type="Proteomes" id="UP000053257">
    <property type="component" value="Unassembled WGS sequence"/>
</dbReference>
<name>A0A0C3SA06_PHLG1</name>
<dbReference type="GO" id="GO:0000139">
    <property type="term" value="C:Golgi membrane"/>
    <property type="evidence" value="ECO:0007669"/>
    <property type="project" value="UniProtKB-SubCell"/>
</dbReference>
<dbReference type="OrthoDB" id="272987at2759"/>
<dbReference type="Pfam" id="PF06419">
    <property type="entry name" value="COG6_N"/>
    <property type="match status" value="1"/>
</dbReference>
<comment type="function">
    <text evidence="10">Acts as component of the peripheral membrane COG complex that is involved in intra-Golgi protein trafficking. COG is located at the cis-Golgi, and regulates tethering of retrograde intra-Golgi vesicles and possibly a number of other membrane trafficking events.</text>
</comment>
<feature type="domain" description="Conserved Oligomeric Golgi complex subunit 6 C-terminal" evidence="14">
    <location>
        <begin position="245"/>
        <end position="703"/>
    </location>
</feature>
<dbReference type="GO" id="GO:0015031">
    <property type="term" value="P:protein transport"/>
    <property type="evidence" value="ECO:0007669"/>
    <property type="project" value="UniProtKB-KW"/>
</dbReference>
<dbReference type="STRING" id="745531.A0A0C3SA06"/>
<keyword evidence="7 10" id="KW-0472">Membrane</keyword>
<evidence type="ECO:0000313" key="15">
    <source>
        <dbReference type="EMBL" id="KIP08762.1"/>
    </source>
</evidence>
<feature type="coiled-coil region" evidence="11">
    <location>
        <begin position="137"/>
        <end position="171"/>
    </location>
</feature>
<evidence type="ECO:0000313" key="16">
    <source>
        <dbReference type="Proteomes" id="UP000053257"/>
    </source>
</evidence>
<feature type="compositionally biased region" description="Basic and acidic residues" evidence="12">
    <location>
        <begin position="57"/>
        <end position="66"/>
    </location>
</feature>
<evidence type="ECO:0000256" key="5">
    <source>
        <dbReference type="ARBA" id="ARBA00022927"/>
    </source>
</evidence>
<feature type="region of interest" description="Disordered" evidence="12">
    <location>
        <begin position="43"/>
        <end position="99"/>
    </location>
</feature>
<dbReference type="AlphaFoldDB" id="A0A0C3SA06"/>
<keyword evidence="5 10" id="KW-0653">Protein transport</keyword>
<dbReference type="Pfam" id="PF20653">
    <property type="entry name" value="COG6_C"/>
    <property type="match status" value="1"/>
</dbReference>
<dbReference type="SMART" id="SM01087">
    <property type="entry name" value="COG6"/>
    <property type="match status" value="1"/>
</dbReference>
<evidence type="ECO:0000256" key="12">
    <source>
        <dbReference type="SAM" id="MobiDB-lite"/>
    </source>
</evidence>
<keyword evidence="11" id="KW-0175">Coiled coil</keyword>
<protein>
    <recommendedName>
        <fullName evidence="3 10">Conserved oligomeric Golgi complex subunit 6</fullName>
        <shortName evidence="10">COG complex subunit 6</shortName>
    </recommendedName>
    <alternativeName>
        <fullName evidence="8 10">Component of oligomeric Golgi complex 6</fullName>
    </alternativeName>
</protein>
<accession>A0A0C3SA06</accession>
<dbReference type="GO" id="GO:0017119">
    <property type="term" value="C:Golgi transport complex"/>
    <property type="evidence" value="ECO:0007669"/>
    <property type="project" value="UniProtKB-UniRule"/>
</dbReference>
<dbReference type="EMBL" id="KN840475">
    <property type="protein sequence ID" value="KIP08762.1"/>
    <property type="molecule type" value="Genomic_DNA"/>
</dbReference>
<dbReference type="PANTHER" id="PTHR21506:SF0">
    <property type="entry name" value="CONSERVED OLIGOMERIC GOLGI COMPLEX SUBUNIT 6"/>
    <property type="match status" value="1"/>
</dbReference>
<keyword evidence="6 10" id="KW-0333">Golgi apparatus</keyword>
<evidence type="ECO:0000256" key="11">
    <source>
        <dbReference type="SAM" id="Coils"/>
    </source>
</evidence>
<evidence type="ECO:0000256" key="4">
    <source>
        <dbReference type="ARBA" id="ARBA00022448"/>
    </source>
</evidence>
<dbReference type="InterPro" id="IPR048369">
    <property type="entry name" value="COG6_C"/>
</dbReference>
<evidence type="ECO:0000256" key="3">
    <source>
        <dbReference type="ARBA" id="ARBA00020973"/>
    </source>
</evidence>
<evidence type="ECO:0000256" key="1">
    <source>
        <dbReference type="ARBA" id="ARBA00004395"/>
    </source>
</evidence>
<evidence type="ECO:0000259" key="14">
    <source>
        <dbReference type="Pfam" id="PF20653"/>
    </source>
</evidence>
<dbReference type="PANTHER" id="PTHR21506">
    <property type="entry name" value="COMPONENT OF OLIGOMERIC GOLGI COMPLEX 6"/>
    <property type="match status" value="1"/>
</dbReference>
<comment type="function">
    <text evidence="9">Acts as a component of the peripheral membrane COG complex that is involved in intra-Golgi protein trafficking. COG is located at the cis-Golgi, and regulates tethering of retrograde intra-Golgi vesicles and possibly a number of other membrane trafficking events.</text>
</comment>
<dbReference type="GO" id="GO:0006891">
    <property type="term" value="P:intra-Golgi vesicle-mediated transport"/>
    <property type="evidence" value="ECO:0007669"/>
    <property type="project" value="UniProtKB-UniRule"/>
</dbReference>
<gene>
    <name evidence="15" type="ORF">PHLGIDRAFT_68807</name>
</gene>
<comment type="similarity">
    <text evidence="2 10">Belongs to the COG6 family.</text>
</comment>
<feature type="region of interest" description="Disordered" evidence="12">
    <location>
        <begin position="726"/>
        <end position="746"/>
    </location>
</feature>
<evidence type="ECO:0000256" key="10">
    <source>
        <dbReference type="RuleBase" id="RU365075"/>
    </source>
</evidence>
<organism evidence="15 16">
    <name type="scientific">Phlebiopsis gigantea (strain 11061_1 CR5-6)</name>
    <name type="common">White-rot fungus</name>
    <name type="synonym">Peniophora gigantea</name>
    <dbReference type="NCBI Taxonomy" id="745531"/>
    <lineage>
        <taxon>Eukaryota</taxon>
        <taxon>Fungi</taxon>
        <taxon>Dikarya</taxon>
        <taxon>Basidiomycota</taxon>
        <taxon>Agaricomycotina</taxon>
        <taxon>Agaricomycetes</taxon>
        <taxon>Polyporales</taxon>
        <taxon>Phanerochaetaceae</taxon>
        <taxon>Phlebiopsis</taxon>
    </lineage>
</organism>
<sequence length="746" mass="83283">MPTSPKSPSTTLSQNPLTIRLYKVLAANFDDDATKEAFETLSELYAPGPSPASVKSKGKEVEREKVEAEDDKYDDADEEGGTAPAKAVHSDTGSFYEPVPGEIAANARRNLRRDVESKLAESSRRFLAAFAEVDKQLDTLQEHIGAMRARCDDAQTQLHETNEACRSLLDRAGSLREQRQEQDVTTRQSIVIAFLRRFTLSPNDVEAITSREVPVGRRFFTAMDKTEHIRDDCRVLMAGEDGPTKAGIDIVTTTSGYLEQAYDKIFRWCTFEFRQMGKDAQLDVDPAMQESVRRLKQRPELLTEALTLLAQTRQAALLSSFTAALTRGGPGGLPRPIELHAHDPLRYVGDMLAWVHQAIAAEREFLEGLFGMRAEEGRRMVGAVRAPGGSEEEEWMAELMDRIVGGLCTPLKTVRSQESSITSYKIANLLQFYLLTMQRTIGNEAVLSKALRDMTDYAHYVFFEAVEAQGRSLLRVQLELDDSSLTPPFVILDHVQILREILLVYDSSLGDELHDAAAEGCRAILDRMVDPAIEMCVVASEDKHKARPTWDREIFVINTMTYLQGVLQPFAFTVEKQSVIQGLVEGRIIQLIEDHVLLLPTPSNAYRNLTLSYCLLTDSSPFQEPLSHLPAASTGRLQAALHKFSVWLTSNTVDHPPRLAQLSVQSLASRVHRAALARLVKTYRWLCEEVRKPENKYEAAATVLGSERPFGQVHLLWQIFGIEEDPEDTAESNPGAKKVTGAVERV</sequence>
<evidence type="ECO:0000256" key="6">
    <source>
        <dbReference type="ARBA" id="ARBA00023034"/>
    </source>
</evidence>
<comment type="subunit">
    <text evidence="10">Component of the conserved oligomeric Golgi complex.</text>
</comment>
<evidence type="ECO:0000256" key="9">
    <source>
        <dbReference type="ARBA" id="ARBA00043873"/>
    </source>
</evidence>
<dbReference type="InterPro" id="IPR010490">
    <property type="entry name" value="COG6"/>
</dbReference>
<evidence type="ECO:0000256" key="7">
    <source>
        <dbReference type="ARBA" id="ARBA00023136"/>
    </source>
</evidence>
<evidence type="ECO:0000259" key="13">
    <source>
        <dbReference type="Pfam" id="PF06419"/>
    </source>
</evidence>
<evidence type="ECO:0000256" key="8">
    <source>
        <dbReference type="ARBA" id="ARBA00031348"/>
    </source>
</evidence>
<feature type="domain" description="Conserved oligomeric complex COG6 N-terminal" evidence="13">
    <location>
        <begin position="105"/>
        <end position="210"/>
    </location>
</feature>
<reference evidence="15 16" key="1">
    <citation type="journal article" date="2014" name="PLoS Genet.">
        <title>Analysis of the Phlebiopsis gigantea genome, transcriptome and secretome provides insight into its pioneer colonization strategies of wood.</title>
        <authorList>
            <person name="Hori C."/>
            <person name="Ishida T."/>
            <person name="Igarashi K."/>
            <person name="Samejima M."/>
            <person name="Suzuki H."/>
            <person name="Master E."/>
            <person name="Ferreira P."/>
            <person name="Ruiz-Duenas F.J."/>
            <person name="Held B."/>
            <person name="Canessa P."/>
            <person name="Larrondo L.F."/>
            <person name="Schmoll M."/>
            <person name="Druzhinina I.S."/>
            <person name="Kubicek C.P."/>
            <person name="Gaskell J.A."/>
            <person name="Kersten P."/>
            <person name="St John F."/>
            <person name="Glasner J."/>
            <person name="Sabat G."/>
            <person name="Splinter BonDurant S."/>
            <person name="Syed K."/>
            <person name="Yadav J."/>
            <person name="Mgbeahuruike A.C."/>
            <person name="Kovalchuk A."/>
            <person name="Asiegbu F.O."/>
            <person name="Lackner G."/>
            <person name="Hoffmeister D."/>
            <person name="Rencoret J."/>
            <person name="Gutierrez A."/>
            <person name="Sun H."/>
            <person name="Lindquist E."/>
            <person name="Barry K."/>
            <person name="Riley R."/>
            <person name="Grigoriev I.V."/>
            <person name="Henrissat B."/>
            <person name="Kues U."/>
            <person name="Berka R.M."/>
            <person name="Martinez A.T."/>
            <person name="Covert S.F."/>
            <person name="Blanchette R.A."/>
            <person name="Cullen D."/>
        </authorList>
    </citation>
    <scope>NUCLEOTIDE SEQUENCE [LARGE SCALE GENOMIC DNA]</scope>
    <source>
        <strain evidence="15 16">11061_1 CR5-6</strain>
    </source>
</reference>
<feature type="compositionally biased region" description="Acidic residues" evidence="12">
    <location>
        <begin position="67"/>
        <end position="80"/>
    </location>
</feature>
<keyword evidence="16" id="KW-1185">Reference proteome</keyword>
<dbReference type="InterPro" id="IPR048368">
    <property type="entry name" value="COG6_N"/>
</dbReference>
<comment type="subcellular location">
    <subcellularLocation>
        <location evidence="1 10">Golgi apparatus membrane</location>
        <topology evidence="1 10">Peripheral membrane protein</topology>
    </subcellularLocation>
</comment>
<evidence type="ECO:0000256" key="2">
    <source>
        <dbReference type="ARBA" id="ARBA00011023"/>
    </source>
</evidence>